<gene>
    <name evidence="4" type="ORF">A4U43_C07F26840</name>
</gene>
<name>A0A5P1EF90_ASPOF</name>
<dbReference type="GO" id="GO:0004842">
    <property type="term" value="F:ubiquitin-protein transferase activity"/>
    <property type="evidence" value="ECO:0007669"/>
    <property type="project" value="InterPro"/>
</dbReference>
<dbReference type="InterPro" id="IPR003613">
    <property type="entry name" value="Ubox_domain"/>
</dbReference>
<evidence type="ECO:0000313" key="5">
    <source>
        <dbReference type="Proteomes" id="UP000243459"/>
    </source>
</evidence>
<sequence>MRFTKVRQARRFIEASDEASLHLKSRGTTLNYFDFFSEDLVAGQPNRSSSWSVSSSPSFNSMVLNIHDEFCCPITLDLMKDPVIRDELRDEKTKLRADKTSFDAR</sequence>
<dbReference type="EMBL" id="CM007387">
    <property type="protein sequence ID" value="ONK64512.1"/>
    <property type="molecule type" value="Genomic_DNA"/>
</dbReference>
<feature type="domain" description="U-box" evidence="3">
    <location>
        <begin position="65"/>
        <end position="105"/>
    </location>
</feature>
<dbReference type="GO" id="GO:0016567">
    <property type="term" value="P:protein ubiquitination"/>
    <property type="evidence" value="ECO:0007669"/>
    <property type="project" value="UniProtKB-UniPathway"/>
</dbReference>
<evidence type="ECO:0000313" key="4">
    <source>
        <dbReference type="EMBL" id="ONK64512.1"/>
    </source>
</evidence>
<dbReference type="AlphaFoldDB" id="A0A5P1EF90"/>
<dbReference type="UniPathway" id="UPA00143"/>
<evidence type="ECO:0000259" key="3">
    <source>
        <dbReference type="PROSITE" id="PS51698"/>
    </source>
</evidence>
<dbReference type="Pfam" id="PF04564">
    <property type="entry name" value="U-box"/>
    <property type="match status" value="1"/>
</dbReference>
<keyword evidence="2" id="KW-0808">Transferase</keyword>
<evidence type="ECO:0000256" key="2">
    <source>
        <dbReference type="ARBA" id="ARBA00022679"/>
    </source>
</evidence>
<reference evidence="5" key="1">
    <citation type="journal article" date="2017" name="Nat. Commun.">
        <title>The asparagus genome sheds light on the origin and evolution of a young Y chromosome.</title>
        <authorList>
            <person name="Harkess A."/>
            <person name="Zhou J."/>
            <person name="Xu C."/>
            <person name="Bowers J.E."/>
            <person name="Van der Hulst R."/>
            <person name="Ayyampalayam S."/>
            <person name="Mercati F."/>
            <person name="Riccardi P."/>
            <person name="McKain M.R."/>
            <person name="Kakrana A."/>
            <person name="Tang H."/>
            <person name="Ray J."/>
            <person name="Groenendijk J."/>
            <person name="Arikit S."/>
            <person name="Mathioni S.M."/>
            <person name="Nakano M."/>
            <person name="Shan H."/>
            <person name="Telgmann-Rauber A."/>
            <person name="Kanno A."/>
            <person name="Yue Z."/>
            <person name="Chen H."/>
            <person name="Li W."/>
            <person name="Chen Y."/>
            <person name="Xu X."/>
            <person name="Zhang Y."/>
            <person name="Luo S."/>
            <person name="Chen H."/>
            <person name="Gao J."/>
            <person name="Mao Z."/>
            <person name="Pires J.C."/>
            <person name="Luo M."/>
            <person name="Kudrna D."/>
            <person name="Wing R.A."/>
            <person name="Meyers B.C."/>
            <person name="Yi K."/>
            <person name="Kong H."/>
            <person name="Lavrijsen P."/>
            <person name="Sunseri F."/>
            <person name="Falavigna A."/>
            <person name="Ye Y."/>
            <person name="Leebens-Mack J.H."/>
            <person name="Chen G."/>
        </authorList>
    </citation>
    <scope>NUCLEOTIDE SEQUENCE [LARGE SCALE GENOMIC DNA]</scope>
    <source>
        <strain evidence="5">cv. DH0086</strain>
    </source>
</reference>
<accession>A0A5P1EF90</accession>
<dbReference type="Gramene" id="ONK64512">
    <property type="protein sequence ID" value="ONK64512"/>
    <property type="gene ID" value="A4U43_C07F26840"/>
</dbReference>
<dbReference type="Proteomes" id="UP000243459">
    <property type="component" value="Chromosome 7"/>
</dbReference>
<dbReference type="PROSITE" id="PS51698">
    <property type="entry name" value="U_BOX"/>
    <property type="match status" value="1"/>
</dbReference>
<comment type="pathway">
    <text evidence="1">Protein modification; protein ubiquitination.</text>
</comment>
<keyword evidence="5" id="KW-1185">Reference proteome</keyword>
<dbReference type="SUPFAM" id="SSF57850">
    <property type="entry name" value="RING/U-box"/>
    <property type="match status" value="1"/>
</dbReference>
<organism evidence="4 5">
    <name type="scientific">Asparagus officinalis</name>
    <name type="common">Garden asparagus</name>
    <dbReference type="NCBI Taxonomy" id="4686"/>
    <lineage>
        <taxon>Eukaryota</taxon>
        <taxon>Viridiplantae</taxon>
        <taxon>Streptophyta</taxon>
        <taxon>Embryophyta</taxon>
        <taxon>Tracheophyta</taxon>
        <taxon>Spermatophyta</taxon>
        <taxon>Magnoliopsida</taxon>
        <taxon>Liliopsida</taxon>
        <taxon>Asparagales</taxon>
        <taxon>Asparagaceae</taxon>
        <taxon>Asparagoideae</taxon>
        <taxon>Asparagus</taxon>
    </lineage>
</organism>
<dbReference type="Gene3D" id="3.30.40.10">
    <property type="entry name" value="Zinc/RING finger domain, C3HC4 (zinc finger)"/>
    <property type="match status" value="1"/>
</dbReference>
<dbReference type="InterPro" id="IPR013083">
    <property type="entry name" value="Znf_RING/FYVE/PHD"/>
</dbReference>
<evidence type="ECO:0000256" key="1">
    <source>
        <dbReference type="ARBA" id="ARBA00004906"/>
    </source>
</evidence>
<protein>
    <recommendedName>
        <fullName evidence="3">U-box domain-containing protein</fullName>
    </recommendedName>
</protein>
<proteinExistence type="predicted"/>